<protein>
    <submittedName>
        <fullName evidence="2">Helix-turn-helix domain-containing protein</fullName>
    </submittedName>
</protein>
<gene>
    <name evidence="1" type="ORF">EQG53_02405</name>
    <name evidence="2" type="ORF">I6H83_02545</name>
</gene>
<evidence type="ECO:0000313" key="1">
    <source>
        <dbReference type="EMBL" id="QAT16013.1"/>
    </source>
</evidence>
<accession>A0A410P1K7</accession>
<name>A0A410P1K7_BREDI</name>
<dbReference type="InterPro" id="IPR001387">
    <property type="entry name" value="Cro/C1-type_HTH"/>
</dbReference>
<organism evidence="1 3">
    <name type="scientific">Brevundimonas diminuta</name>
    <name type="common">Pseudomonas diminuta</name>
    <dbReference type="NCBI Taxonomy" id="293"/>
    <lineage>
        <taxon>Bacteria</taxon>
        <taxon>Pseudomonadati</taxon>
        <taxon>Pseudomonadota</taxon>
        <taxon>Alphaproteobacteria</taxon>
        <taxon>Caulobacterales</taxon>
        <taxon>Caulobacteraceae</taxon>
        <taxon>Brevundimonas</taxon>
    </lineage>
</organism>
<dbReference type="GO" id="GO:0003677">
    <property type="term" value="F:DNA binding"/>
    <property type="evidence" value="ECO:0007669"/>
    <property type="project" value="InterPro"/>
</dbReference>
<reference evidence="2 4" key="2">
    <citation type="submission" date="2020-12" db="EMBL/GenBank/DDBJ databases">
        <title>FDA dAtabase for Regulatory Grade micrObial Sequences (FDA-ARGOS): Supporting development and validation of Infectious Disease Dx tests.</title>
        <authorList>
            <person name="Kerrigan L."/>
            <person name="Long C."/>
            <person name="Tallon L."/>
            <person name="Sadzewicz L."/>
            <person name="Zhao X."/>
            <person name="Boylan J."/>
            <person name="Ott S."/>
            <person name="Bowen H."/>
            <person name="Vavikolanu K."/>
            <person name="Mehta A."/>
            <person name="Aluvathingal J."/>
            <person name="Nadendla S."/>
            <person name="Yan Y."/>
            <person name="Sichtig H."/>
        </authorList>
    </citation>
    <scope>NUCLEOTIDE SEQUENCE [LARGE SCALE GENOMIC DNA]</scope>
    <source>
        <strain evidence="2 4">FDAARGOS_1026</strain>
    </source>
</reference>
<reference evidence="1 3" key="1">
    <citation type="submission" date="2019-01" db="EMBL/GenBank/DDBJ databases">
        <title>Brevundimonas diminuta Genome sequencing and assembly.</title>
        <authorList>
            <person name="Chen H."/>
        </authorList>
    </citation>
    <scope>NUCLEOTIDE SEQUENCE [LARGE SCALE GENOMIC DNA]</scope>
    <source>
        <strain evidence="1">ATCC</strain>
        <strain evidence="3">ATCC(B) 19146</strain>
    </source>
</reference>
<sequence length="236" mass="26221">MGRALAVLRRRAGLSQAAAGQRANMSGQGWAKYENGQAPSIFYPENQRRLTAAVDATPADLEKERLGLSGSPQTSNVVDFRKWVDNERAQTLPIRDRVQAGAWLMADDTSQAEPKQYPFARDPRFPYADQWLSEVIGDSVDRLGIFEGDLVHCVDFEGAGIGLQSGQIVEIERLRFGGSERELSIKQVELTANGPLLWPRSSNPRWQAPLGMTDGAEDDEVLVRIRGLIVQSIRRF</sequence>
<dbReference type="SUPFAM" id="SSF47413">
    <property type="entry name" value="lambda repressor-like DNA-binding domains"/>
    <property type="match status" value="1"/>
</dbReference>
<dbReference type="Proteomes" id="UP000596117">
    <property type="component" value="Chromosome"/>
</dbReference>
<evidence type="ECO:0000313" key="3">
    <source>
        <dbReference type="Proteomes" id="UP000287388"/>
    </source>
</evidence>
<dbReference type="CDD" id="cd00093">
    <property type="entry name" value="HTH_XRE"/>
    <property type="match status" value="1"/>
</dbReference>
<evidence type="ECO:0000313" key="2">
    <source>
        <dbReference type="EMBL" id="QQB90521.1"/>
    </source>
</evidence>
<dbReference type="InterPro" id="IPR010982">
    <property type="entry name" value="Lambda_DNA-bd_dom_sf"/>
</dbReference>
<proteinExistence type="predicted"/>
<dbReference type="SUPFAM" id="SSF51306">
    <property type="entry name" value="LexA/Signal peptidase"/>
    <property type="match status" value="1"/>
</dbReference>
<dbReference type="Gene3D" id="1.10.260.40">
    <property type="entry name" value="lambda repressor-like DNA-binding domains"/>
    <property type="match status" value="1"/>
</dbReference>
<evidence type="ECO:0000313" key="4">
    <source>
        <dbReference type="Proteomes" id="UP000596117"/>
    </source>
</evidence>
<dbReference type="Proteomes" id="UP000287388">
    <property type="component" value="Chromosome"/>
</dbReference>
<dbReference type="InterPro" id="IPR036286">
    <property type="entry name" value="LexA/Signal_pep-like_sf"/>
</dbReference>
<dbReference type="AlphaFoldDB" id="A0A410P1K7"/>
<dbReference type="Pfam" id="PF13560">
    <property type="entry name" value="HTH_31"/>
    <property type="match status" value="1"/>
</dbReference>
<dbReference type="Gene3D" id="2.10.109.10">
    <property type="entry name" value="Umud Fragment, subunit A"/>
    <property type="match status" value="1"/>
</dbReference>
<dbReference type="EMBL" id="CP066026">
    <property type="protein sequence ID" value="QQB90521.1"/>
    <property type="molecule type" value="Genomic_DNA"/>
</dbReference>
<keyword evidence="4" id="KW-1185">Reference proteome</keyword>
<dbReference type="KEGG" id="bdm:EQG53_02405"/>
<dbReference type="EMBL" id="CP035093">
    <property type="protein sequence ID" value="QAT16013.1"/>
    <property type="molecule type" value="Genomic_DNA"/>
</dbReference>